<comment type="caution">
    <text evidence="3">The sequence shown here is derived from an EMBL/GenBank/DDBJ whole genome shotgun (WGS) entry which is preliminary data.</text>
</comment>
<dbReference type="SUPFAM" id="SSF53850">
    <property type="entry name" value="Periplasmic binding protein-like II"/>
    <property type="match status" value="1"/>
</dbReference>
<dbReference type="EMBL" id="JACBYR010000001">
    <property type="protein sequence ID" value="NYE81573.1"/>
    <property type="molecule type" value="Genomic_DNA"/>
</dbReference>
<gene>
    <name evidence="3" type="ORF">FHW18_000844</name>
</gene>
<dbReference type="Gene3D" id="3.40.190.150">
    <property type="entry name" value="Bordetella uptake gene, domain 1"/>
    <property type="match status" value="1"/>
</dbReference>
<evidence type="ECO:0000313" key="3">
    <source>
        <dbReference type="EMBL" id="NYE81573.1"/>
    </source>
</evidence>
<dbReference type="Pfam" id="PF03401">
    <property type="entry name" value="TctC"/>
    <property type="match status" value="1"/>
</dbReference>
<name>A0A7Y9IRC1_9BURK</name>
<feature type="signal peptide" evidence="2">
    <location>
        <begin position="1"/>
        <end position="33"/>
    </location>
</feature>
<evidence type="ECO:0000256" key="1">
    <source>
        <dbReference type="ARBA" id="ARBA00006987"/>
    </source>
</evidence>
<sequence>MARSPRPLAHRGHAVCLLAVAALGTAFSTAALAQATWPSKPIALIVPNPPGGSNDVFARAMGKHLGDALGQPVVVDNRAGATGTIGAASVARAPADGYTLLFVSSTFTTNAAVQPNTQFDPDKAFAPVAMVAKGPLILTVNNSLPVKTAQDLIALAKAQPGKLNYVSSGIGSINHFATHQYAQAAGIQMTHVPYKGMGPAINDLIGNQVQVLIASGPSIMPQVRAGKVRALGITSAEPSAVAPGIPPLAKNGAPGYNMELWWGVLAPAGTPAAVVTKLNAEINKALAKPEMKELLLREGAEAAPQSSSAFANQFHQEIRQWAKVAKDADIRAE</sequence>
<reference evidence="3 4" key="1">
    <citation type="submission" date="2020-07" db="EMBL/GenBank/DDBJ databases">
        <title>Genomic Encyclopedia of Type Strains, Phase IV (KMG-V): Genome sequencing to study the core and pangenomes of soil and plant-associated prokaryotes.</title>
        <authorList>
            <person name="Whitman W."/>
        </authorList>
    </citation>
    <scope>NUCLEOTIDE SEQUENCE [LARGE SCALE GENOMIC DNA]</scope>
    <source>
        <strain evidence="3 4">SAS40</strain>
    </source>
</reference>
<keyword evidence="4" id="KW-1185">Reference proteome</keyword>
<dbReference type="Proteomes" id="UP000542125">
    <property type="component" value="Unassembled WGS sequence"/>
</dbReference>
<dbReference type="Gene3D" id="3.40.190.10">
    <property type="entry name" value="Periplasmic binding protein-like II"/>
    <property type="match status" value="1"/>
</dbReference>
<proteinExistence type="inferred from homology"/>
<accession>A0A7Y9IRC1</accession>
<dbReference type="CDD" id="cd13578">
    <property type="entry name" value="PBP2_Bug27"/>
    <property type="match status" value="1"/>
</dbReference>
<keyword evidence="2" id="KW-0732">Signal</keyword>
<dbReference type="RefSeq" id="WP_179583679.1">
    <property type="nucleotide sequence ID" value="NZ_JACBYR010000001.1"/>
</dbReference>
<dbReference type="PIRSF" id="PIRSF017082">
    <property type="entry name" value="YflP"/>
    <property type="match status" value="1"/>
</dbReference>
<feature type="chain" id="PRO_5030604211" evidence="2">
    <location>
        <begin position="34"/>
        <end position="333"/>
    </location>
</feature>
<dbReference type="InterPro" id="IPR005064">
    <property type="entry name" value="BUG"/>
</dbReference>
<evidence type="ECO:0000313" key="4">
    <source>
        <dbReference type="Proteomes" id="UP000542125"/>
    </source>
</evidence>
<protein>
    <submittedName>
        <fullName evidence="3">Tripartite-type tricarboxylate transporter receptor subunit TctC</fullName>
    </submittedName>
</protein>
<dbReference type="PANTHER" id="PTHR42928:SF5">
    <property type="entry name" value="BLR1237 PROTEIN"/>
    <property type="match status" value="1"/>
</dbReference>
<keyword evidence="3" id="KW-0675">Receptor</keyword>
<evidence type="ECO:0000256" key="2">
    <source>
        <dbReference type="SAM" id="SignalP"/>
    </source>
</evidence>
<organism evidence="3 4">
    <name type="scientific">Pigmentiphaga litoralis</name>
    <dbReference type="NCBI Taxonomy" id="516702"/>
    <lineage>
        <taxon>Bacteria</taxon>
        <taxon>Pseudomonadati</taxon>
        <taxon>Pseudomonadota</taxon>
        <taxon>Betaproteobacteria</taxon>
        <taxon>Burkholderiales</taxon>
        <taxon>Alcaligenaceae</taxon>
        <taxon>Pigmentiphaga</taxon>
    </lineage>
</organism>
<dbReference type="AlphaFoldDB" id="A0A7Y9IRC1"/>
<dbReference type="InterPro" id="IPR042100">
    <property type="entry name" value="Bug_dom1"/>
</dbReference>
<comment type="similarity">
    <text evidence="1">Belongs to the UPF0065 (bug) family.</text>
</comment>
<dbReference type="PANTHER" id="PTHR42928">
    <property type="entry name" value="TRICARBOXYLATE-BINDING PROTEIN"/>
    <property type="match status" value="1"/>
</dbReference>